<evidence type="ECO:0000256" key="7">
    <source>
        <dbReference type="ARBA" id="ARBA00023180"/>
    </source>
</evidence>
<dbReference type="InterPro" id="IPR051563">
    <property type="entry name" value="Glycosyl_Hydrolase_51"/>
</dbReference>
<dbReference type="STRING" id="97359.A0A550CIW6"/>
<comment type="pathway">
    <text evidence="2">Glycan metabolism; L-arabinan degradation.</text>
</comment>
<keyword evidence="7" id="KW-0325">Glycoprotein</keyword>
<comment type="similarity">
    <text evidence="3">Belongs to the glycosyl hydrolase 51 family.</text>
</comment>
<evidence type="ECO:0000256" key="2">
    <source>
        <dbReference type="ARBA" id="ARBA00004834"/>
    </source>
</evidence>
<comment type="catalytic activity">
    <reaction evidence="1">
        <text>Hydrolysis of terminal non-reducing alpha-L-arabinofuranoside residues in alpha-L-arabinosides.</text>
        <dbReference type="EC" id="3.2.1.55"/>
    </reaction>
</comment>
<keyword evidence="6" id="KW-0378">Hydrolase</keyword>
<accession>A0A550CIW6</accession>
<dbReference type="GO" id="GO:0046373">
    <property type="term" value="P:L-arabinose metabolic process"/>
    <property type="evidence" value="ECO:0007669"/>
    <property type="project" value="InterPro"/>
</dbReference>
<organism evidence="9 10">
    <name type="scientific">Schizophyllum amplum</name>
    <dbReference type="NCBI Taxonomy" id="97359"/>
    <lineage>
        <taxon>Eukaryota</taxon>
        <taxon>Fungi</taxon>
        <taxon>Dikarya</taxon>
        <taxon>Basidiomycota</taxon>
        <taxon>Agaricomycotina</taxon>
        <taxon>Agaricomycetes</taxon>
        <taxon>Agaricomycetidae</taxon>
        <taxon>Agaricales</taxon>
        <taxon>Schizophyllaceae</taxon>
        <taxon>Schizophyllum</taxon>
    </lineage>
</organism>
<name>A0A550CIW6_9AGAR</name>
<evidence type="ECO:0000313" key="9">
    <source>
        <dbReference type="EMBL" id="TRM64684.1"/>
    </source>
</evidence>
<evidence type="ECO:0000256" key="6">
    <source>
        <dbReference type="ARBA" id="ARBA00022801"/>
    </source>
</evidence>
<dbReference type="EC" id="3.2.1.55" evidence="4"/>
<evidence type="ECO:0000259" key="8">
    <source>
        <dbReference type="SMART" id="SM00813"/>
    </source>
</evidence>
<evidence type="ECO:0000256" key="3">
    <source>
        <dbReference type="ARBA" id="ARBA00007186"/>
    </source>
</evidence>
<dbReference type="GO" id="GO:0046556">
    <property type="term" value="F:alpha-L-arabinofuranosidase activity"/>
    <property type="evidence" value="ECO:0007669"/>
    <property type="project" value="UniProtKB-EC"/>
</dbReference>
<gene>
    <name evidence="9" type="ORF">BD626DRAFT_567562</name>
</gene>
<sequence>MELGEKLIDVGGQMYEDISQHSGDGGLYAELLQNRAFQLVEPGTEDSLLAWDTIGSANISVVADDVPVSSALPNSMELVVLNDAFGAVGFANEGYWGIKVDEAATYNVSFYYRFPEASDFGGDVKIGLQSSSGDLLASTTVEISGAQTEWAQITTELTPSASASDVNNLFTVTLDGAAAAGLTIHFAMFSLFPPTFKERANGMRIDIAQALVDMGPAFFRLPGGNNLVSFCLTGLGLYEYLLWCEDGGMEPIMGVFAGYALQQETVAEDDLEPYIQEAIDQIHFAVSDADTSDAAALRASLGHPEPFAIRYIEIGNEDWISDVASETRQRLLITPDETVFIATSDVSGPVLDPIPTSYDVHDYQDPAWFQEQVFYYDDFERNGTTYFEGEYSCKYDRAGESWLYPSVLSAVAEAAFMTGLERNSDIVFAAAYAPVLNHVNATDWTPNLIAFDAGNVYLSTSYYVQQLFAFNSGDEYLPSTLPTFNGTLFWSVARNDSAVIIKVANMDAEDANMTFELPFNGVAESGTVTYITGNEADMNTPENPDLITPQTTTVQSSSSFGYTALGMSFAVLVVGIDSQ</sequence>
<proteinExistence type="inferred from homology"/>
<keyword evidence="10" id="KW-1185">Reference proteome</keyword>
<dbReference type="EMBL" id="VDMD01000006">
    <property type="protein sequence ID" value="TRM64684.1"/>
    <property type="molecule type" value="Genomic_DNA"/>
</dbReference>
<dbReference type="SUPFAM" id="SSF51445">
    <property type="entry name" value="(Trans)glycosidases"/>
    <property type="match status" value="1"/>
</dbReference>
<dbReference type="Gene3D" id="2.60.120.260">
    <property type="entry name" value="Galactose-binding domain-like"/>
    <property type="match status" value="1"/>
</dbReference>
<dbReference type="PANTHER" id="PTHR31776:SF0">
    <property type="entry name" value="ALPHA-L-ARABINOFURANOSIDASE 1"/>
    <property type="match status" value="1"/>
</dbReference>
<dbReference type="UniPathway" id="UPA00667"/>
<dbReference type="InterPro" id="IPR013780">
    <property type="entry name" value="Glyco_hydro_b"/>
</dbReference>
<evidence type="ECO:0000313" key="10">
    <source>
        <dbReference type="Proteomes" id="UP000320762"/>
    </source>
</evidence>
<reference evidence="9 10" key="1">
    <citation type="journal article" date="2019" name="New Phytol.">
        <title>Comparative genomics reveals unique wood-decay strategies and fruiting body development in the Schizophyllaceae.</title>
        <authorList>
            <person name="Almasi E."/>
            <person name="Sahu N."/>
            <person name="Krizsan K."/>
            <person name="Balint B."/>
            <person name="Kovacs G.M."/>
            <person name="Kiss B."/>
            <person name="Cseklye J."/>
            <person name="Drula E."/>
            <person name="Henrissat B."/>
            <person name="Nagy I."/>
            <person name="Chovatia M."/>
            <person name="Adam C."/>
            <person name="LaButti K."/>
            <person name="Lipzen A."/>
            <person name="Riley R."/>
            <person name="Grigoriev I.V."/>
            <person name="Nagy L.G."/>
        </authorList>
    </citation>
    <scope>NUCLEOTIDE SEQUENCE [LARGE SCALE GENOMIC DNA]</scope>
    <source>
        <strain evidence="9 10">NL-1724</strain>
    </source>
</reference>
<dbReference type="Proteomes" id="UP000320762">
    <property type="component" value="Unassembled WGS sequence"/>
</dbReference>
<dbReference type="Pfam" id="PF22848">
    <property type="entry name" value="ASD1_dom"/>
    <property type="match status" value="1"/>
</dbReference>
<dbReference type="PANTHER" id="PTHR31776">
    <property type="entry name" value="ALPHA-L-ARABINOFURANOSIDASE 1"/>
    <property type="match status" value="1"/>
</dbReference>
<dbReference type="AlphaFoldDB" id="A0A550CIW6"/>
<dbReference type="Gene3D" id="2.60.40.1180">
    <property type="entry name" value="Golgi alpha-mannosidase II"/>
    <property type="match status" value="1"/>
</dbReference>
<dbReference type="InterPro" id="IPR055235">
    <property type="entry name" value="ASD1_cat"/>
</dbReference>
<dbReference type="SMART" id="SM00813">
    <property type="entry name" value="Alpha-L-AF_C"/>
    <property type="match status" value="1"/>
</dbReference>
<dbReference type="InterPro" id="IPR017853">
    <property type="entry name" value="GH"/>
</dbReference>
<protein>
    <recommendedName>
        <fullName evidence="4">non-reducing end alpha-L-arabinofuranosidase</fullName>
        <ecNumber evidence="4">3.2.1.55</ecNumber>
    </recommendedName>
</protein>
<dbReference type="GO" id="GO:0031222">
    <property type="term" value="P:arabinan catabolic process"/>
    <property type="evidence" value="ECO:0007669"/>
    <property type="project" value="UniProtKB-UniPathway"/>
</dbReference>
<keyword evidence="5" id="KW-0732">Signal</keyword>
<dbReference type="InterPro" id="IPR010720">
    <property type="entry name" value="Alpha-L-AF_C"/>
</dbReference>
<evidence type="ECO:0000256" key="5">
    <source>
        <dbReference type="ARBA" id="ARBA00022729"/>
    </source>
</evidence>
<feature type="domain" description="Alpha-L-arabinofuranosidase C-terminal" evidence="8">
    <location>
        <begin position="389"/>
        <end position="568"/>
    </location>
</feature>
<dbReference type="Gene3D" id="3.20.20.80">
    <property type="entry name" value="Glycosidases"/>
    <property type="match status" value="2"/>
</dbReference>
<dbReference type="Pfam" id="PF06964">
    <property type="entry name" value="Alpha-L-AF_C"/>
    <property type="match status" value="1"/>
</dbReference>
<evidence type="ECO:0000256" key="4">
    <source>
        <dbReference type="ARBA" id="ARBA00012670"/>
    </source>
</evidence>
<comment type="caution">
    <text evidence="9">The sequence shown here is derived from an EMBL/GenBank/DDBJ whole genome shotgun (WGS) entry which is preliminary data.</text>
</comment>
<evidence type="ECO:0000256" key="1">
    <source>
        <dbReference type="ARBA" id="ARBA00001462"/>
    </source>
</evidence>
<dbReference type="OrthoDB" id="406864at2759"/>